<dbReference type="RefSeq" id="WP_118545298.1">
    <property type="nucleotide sequence ID" value="NZ_CP060632.1"/>
</dbReference>
<protein>
    <submittedName>
        <fullName evidence="2">Glycosyltransferase</fullName>
    </submittedName>
</protein>
<evidence type="ECO:0000259" key="1">
    <source>
        <dbReference type="Pfam" id="PF00535"/>
    </source>
</evidence>
<evidence type="ECO:0000313" key="2">
    <source>
        <dbReference type="EMBL" id="QNL99686.1"/>
    </source>
</evidence>
<evidence type="ECO:0000313" key="3">
    <source>
        <dbReference type="Proteomes" id="UP000515819"/>
    </source>
</evidence>
<keyword evidence="3" id="KW-1185">Reference proteome</keyword>
<dbReference type="SUPFAM" id="SSF53448">
    <property type="entry name" value="Nucleotide-diphospho-sugar transferases"/>
    <property type="match status" value="2"/>
</dbReference>
<sequence length="713" mass="82556">MGQIKRVLSFSKRMMRCLGKEGWHVFCYKLNHRLHKKNEYDMWMLQNEQQYKEPEQELEYKPLISVVVPVYNVEPQMLTACIQSVQNQTYDNWELCLVDDCSTDARVRETLRQFEGVERIKIKYRSENGHISRTTNDGIAMAEGEFVALLDCDDLYAENALYEIAKKLNEDHTLDFIYSDEDKLSEDGTKRRNPFFKPDWSPDTFMSLMYTCHLAVYRKSLLDEMGGLRVGLEGSQDYDLVLRVMEKTNRIGHVPKILYHWREREESTANDISAKPYIIETTKKAKLEALERRGVKGHLEYIKDIVMFRVVYEVVGNPKVSIIIPSKDNYDILKQCLTSIRKETKYQNYEIIVVDNGSAEETHAKYTQMCKELDCKYHYAPMEFNFSKMCNIGAHLADGQFLLFLNDDIRVEGAEWLERMLGHAQQPHTGAVGCKLIYPNTNLIQHVGVVSFMVGPGHAFQRINDDLNCYWGRNKLEYNYSAVTGACLMIDRNKYDQVGGFSEQLPVAYNDIDLCFNLVEAGYYNVVRTDVRLYHYESVSRGYDAVSPEKAARQQREMKKLYDRHPEFKGYDPCYNPNLIGNSDNFSLRLLKVKEIETPEETQQVLVEKGSLQYKVEEFTDEAVVKISGWALNRKTLRAGTLNIVLTGQDKQQYIVKSERLYRPDVRDAFGKRRLAFAGFEAAFIKQNLPKQHYEVSLVLDGDARMVGSIVVA</sequence>
<dbReference type="PANTHER" id="PTHR43179">
    <property type="entry name" value="RHAMNOSYLTRANSFERASE WBBL"/>
    <property type="match status" value="1"/>
</dbReference>
<dbReference type="EMBL" id="CP060632">
    <property type="protein sequence ID" value="QNL99686.1"/>
    <property type="molecule type" value="Genomic_DNA"/>
</dbReference>
<feature type="domain" description="Glycosyltransferase 2-like" evidence="1">
    <location>
        <begin position="65"/>
        <end position="225"/>
    </location>
</feature>
<dbReference type="AlphaFoldDB" id="A0A7G9FMA5"/>
<organism evidence="2 3">
    <name type="scientific">Wujia chipingensis</name>
    <dbReference type="NCBI Taxonomy" id="2763670"/>
    <lineage>
        <taxon>Bacteria</taxon>
        <taxon>Bacillati</taxon>
        <taxon>Bacillota</taxon>
        <taxon>Clostridia</taxon>
        <taxon>Lachnospirales</taxon>
        <taxon>Lachnospiraceae</taxon>
        <taxon>Wujia</taxon>
    </lineage>
</organism>
<dbReference type="CDD" id="cd04184">
    <property type="entry name" value="GT2_RfbC_Mx_like"/>
    <property type="match status" value="1"/>
</dbReference>
<feature type="domain" description="Glycosyltransferase 2-like" evidence="1">
    <location>
        <begin position="321"/>
        <end position="441"/>
    </location>
</feature>
<dbReference type="PANTHER" id="PTHR43179:SF7">
    <property type="entry name" value="RHAMNOSYLTRANSFERASE WBBL"/>
    <property type="match status" value="1"/>
</dbReference>
<keyword evidence="2" id="KW-0808">Transferase</keyword>
<dbReference type="Pfam" id="PF00535">
    <property type="entry name" value="Glycos_transf_2"/>
    <property type="match status" value="2"/>
</dbReference>
<gene>
    <name evidence="2" type="ORF">H9Q76_13420</name>
</gene>
<dbReference type="InterPro" id="IPR029044">
    <property type="entry name" value="Nucleotide-diphossugar_trans"/>
</dbReference>
<dbReference type="InterPro" id="IPR001173">
    <property type="entry name" value="Glyco_trans_2-like"/>
</dbReference>
<dbReference type="KEGG" id="wcp:H9Q76_13420"/>
<accession>A0A7G9FMA5</accession>
<reference evidence="2 3" key="1">
    <citation type="submission" date="2020-08" db="EMBL/GenBank/DDBJ databases">
        <authorList>
            <person name="Liu C."/>
            <person name="Sun Q."/>
        </authorList>
    </citation>
    <scope>NUCLEOTIDE SEQUENCE [LARGE SCALE GENOMIC DNA]</scope>
    <source>
        <strain evidence="2 3">NSJ-4</strain>
    </source>
</reference>
<dbReference type="Gene3D" id="3.90.550.10">
    <property type="entry name" value="Spore Coat Polysaccharide Biosynthesis Protein SpsA, Chain A"/>
    <property type="match status" value="2"/>
</dbReference>
<name>A0A7G9FMA5_9FIRM</name>
<proteinExistence type="predicted"/>
<dbReference type="Proteomes" id="UP000515819">
    <property type="component" value="Chromosome"/>
</dbReference>
<dbReference type="GO" id="GO:0016757">
    <property type="term" value="F:glycosyltransferase activity"/>
    <property type="evidence" value="ECO:0007669"/>
    <property type="project" value="UniProtKB-KW"/>
</dbReference>